<name>A0A5K7ZQP0_9BACT</name>
<reference evidence="1 2" key="1">
    <citation type="submission" date="2019-11" db="EMBL/GenBank/DDBJ databases">
        <title>Comparative genomics of hydrocarbon-degrading Desulfosarcina strains.</title>
        <authorList>
            <person name="Watanabe M."/>
            <person name="Kojima H."/>
            <person name="Fukui M."/>
        </authorList>
    </citation>
    <scope>NUCLEOTIDE SEQUENCE [LARGE SCALE GENOMIC DNA]</scope>
    <source>
        <strain evidence="1 2">28bB2T</strain>
    </source>
</reference>
<evidence type="ECO:0000313" key="1">
    <source>
        <dbReference type="EMBL" id="BBO82120.1"/>
    </source>
</evidence>
<dbReference type="RefSeq" id="WP_155310533.1">
    <property type="nucleotide sequence ID" value="NZ_AP021876.1"/>
</dbReference>
<dbReference type="Pfam" id="PF01964">
    <property type="entry name" value="ThiC_Rad_SAM"/>
    <property type="match status" value="1"/>
</dbReference>
<dbReference type="AlphaFoldDB" id="A0A5K7ZQP0"/>
<dbReference type="GO" id="GO:0051536">
    <property type="term" value="F:iron-sulfur cluster binding"/>
    <property type="evidence" value="ECO:0007669"/>
    <property type="project" value="InterPro"/>
</dbReference>
<dbReference type="EMBL" id="AP021876">
    <property type="protein sequence ID" value="BBO82120.1"/>
    <property type="molecule type" value="Genomic_DNA"/>
</dbReference>
<dbReference type="Proteomes" id="UP000425960">
    <property type="component" value="Chromosome"/>
</dbReference>
<evidence type="ECO:0008006" key="3">
    <source>
        <dbReference type="Google" id="ProtNLM"/>
    </source>
</evidence>
<organism evidence="1 2">
    <name type="scientific">Desulfosarcina ovata subsp. sediminis</name>
    <dbReference type="NCBI Taxonomy" id="885957"/>
    <lineage>
        <taxon>Bacteria</taxon>
        <taxon>Pseudomonadati</taxon>
        <taxon>Thermodesulfobacteriota</taxon>
        <taxon>Desulfobacteria</taxon>
        <taxon>Desulfobacterales</taxon>
        <taxon>Desulfosarcinaceae</taxon>
        <taxon>Desulfosarcina</taxon>
    </lineage>
</organism>
<dbReference type="GO" id="GO:0009228">
    <property type="term" value="P:thiamine biosynthetic process"/>
    <property type="evidence" value="ECO:0007669"/>
    <property type="project" value="InterPro"/>
</dbReference>
<evidence type="ECO:0000313" key="2">
    <source>
        <dbReference type="Proteomes" id="UP000425960"/>
    </source>
</evidence>
<dbReference type="KEGG" id="dov:DSCO28_26860"/>
<dbReference type="PANTHER" id="PTHR30557:SF1">
    <property type="entry name" value="PHOSPHOMETHYLPYRIMIDINE SYNTHASE, CHLOROPLASTIC"/>
    <property type="match status" value="1"/>
</dbReference>
<gene>
    <name evidence="1" type="ORF">DSCO28_26860</name>
</gene>
<sequence length="77" mass="8444">MKTQIELAGEGILSKQMQTVAADENIDAETIRQRVAEGQIVIPNNPYRKMQKVVGIGRGLRTKVNASPCPPRRNSIG</sequence>
<protein>
    <recommendedName>
        <fullName evidence="3">Thiamine biosynthesis protein ThiC</fullName>
    </recommendedName>
</protein>
<dbReference type="PANTHER" id="PTHR30557">
    <property type="entry name" value="THIAMINE BIOSYNTHESIS PROTEIN THIC"/>
    <property type="match status" value="1"/>
</dbReference>
<proteinExistence type="predicted"/>
<dbReference type="InterPro" id="IPR002817">
    <property type="entry name" value="ThiC/BzaA/B"/>
</dbReference>
<accession>A0A5K7ZQP0</accession>